<name>A0A6A5TFZ1_9PLEO</name>
<keyword evidence="3" id="KW-1185">Reference proteome</keyword>
<proteinExistence type="predicted"/>
<accession>A0A6A5TFZ1</accession>
<keyword evidence="1" id="KW-0812">Transmembrane</keyword>
<evidence type="ECO:0000313" key="2">
    <source>
        <dbReference type="EMBL" id="KAF1951743.1"/>
    </source>
</evidence>
<dbReference type="EMBL" id="ML977015">
    <property type="protein sequence ID" value="KAF1951743.1"/>
    <property type="molecule type" value="Genomic_DNA"/>
</dbReference>
<gene>
    <name evidence="2" type="ORF">CC80DRAFT_508659</name>
</gene>
<reference evidence="2" key="1">
    <citation type="journal article" date="2020" name="Stud. Mycol.">
        <title>101 Dothideomycetes genomes: a test case for predicting lifestyles and emergence of pathogens.</title>
        <authorList>
            <person name="Haridas S."/>
            <person name="Albert R."/>
            <person name="Binder M."/>
            <person name="Bloem J."/>
            <person name="Labutti K."/>
            <person name="Salamov A."/>
            <person name="Andreopoulos B."/>
            <person name="Baker S."/>
            <person name="Barry K."/>
            <person name="Bills G."/>
            <person name="Bluhm B."/>
            <person name="Cannon C."/>
            <person name="Castanera R."/>
            <person name="Culley D."/>
            <person name="Daum C."/>
            <person name="Ezra D."/>
            <person name="Gonzalez J."/>
            <person name="Henrissat B."/>
            <person name="Kuo A."/>
            <person name="Liang C."/>
            <person name="Lipzen A."/>
            <person name="Lutzoni F."/>
            <person name="Magnuson J."/>
            <person name="Mondo S."/>
            <person name="Nolan M."/>
            <person name="Ohm R."/>
            <person name="Pangilinan J."/>
            <person name="Park H.-J."/>
            <person name="Ramirez L."/>
            <person name="Alfaro M."/>
            <person name="Sun H."/>
            <person name="Tritt A."/>
            <person name="Yoshinaga Y."/>
            <person name="Zwiers L.-H."/>
            <person name="Turgeon B."/>
            <person name="Goodwin S."/>
            <person name="Spatafora J."/>
            <person name="Crous P."/>
            <person name="Grigoriev I."/>
        </authorList>
    </citation>
    <scope>NUCLEOTIDE SEQUENCE</scope>
    <source>
        <strain evidence="2">CBS 675.92</strain>
    </source>
</reference>
<evidence type="ECO:0000313" key="3">
    <source>
        <dbReference type="Proteomes" id="UP000800035"/>
    </source>
</evidence>
<feature type="transmembrane region" description="Helical" evidence="1">
    <location>
        <begin position="160"/>
        <end position="178"/>
    </location>
</feature>
<protein>
    <submittedName>
        <fullName evidence="2">Uncharacterized protein</fullName>
    </submittedName>
</protein>
<sequence length="201" mass="22034">MAIESPKPTTVATKNHALSGIIPVDPSTMWSSHKGGWITLRPIPRPTNRIVFQDQKPFRVDGEQAEQILVVETAVPVPGSEKASWTETWEPEKGRVGIAEVPEGRVGPTKAPCMKGLEAKNEVEMEGFSDGIGREQAWGQRYVGGQGHGRGANLHCAPGFLLWVTIAVILGVVIVRIAKEVGEQYREIDEEIEDGEFEEKV</sequence>
<keyword evidence="1" id="KW-0472">Membrane</keyword>
<dbReference type="Proteomes" id="UP000800035">
    <property type="component" value="Unassembled WGS sequence"/>
</dbReference>
<organism evidence="2 3">
    <name type="scientific">Byssothecium circinans</name>
    <dbReference type="NCBI Taxonomy" id="147558"/>
    <lineage>
        <taxon>Eukaryota</taxon>
        <taxon>Fungi</taxon>
        <taxon>Dikarya</taxon>
        <taxon>Ascomycota</taxon>
        <taxon>Pezizomycotina</taxon>
        <taxon>Dothideomycetes</taxon>
        <taxon>Pleosporomycetidae</taxon>
        <taxon>Pleosporales</taxon>
        <taxon>Massarineae</taxon>
        <taxon>Massarinaceae</taxon>
        <taxon>Byssothecium</taxon>
    </lineage>
</organism>
<keyword evidence="1" id="KW-1133">Transmembrane helix</keyword>
<evidence type="ECO:0000256" key="1">
    <source>
        <dbReference type="SAM" id="Phobius"/>
    </source>
</evidence>
<dbReference type="AlphaFoldDB" id="A0A6A5TFZ1"/>